<reference evidence="7 8" key="1">
    <citation type="journal article" date="2016" name="DNA Res.">
        <title>The complete genome sequencing of Prevotella intermedia strain OMA14 and a subsequent fine-scale, intra-species genomic comparison reveal an unusual amplification of conjugative and mobile transposons and identify a novel Prevotella-lineage-specific repeat.</title>
        <authorList>
            <person name="Naito M."/>
            <person name="Ogura Y."/>
            <person name="Itoh T."/>
            <person name="Shoji M."/>
            <person name="Okamoto M."/>
            <person name="Hayashi T."/>
            <person name="Nakayama K."/>
        </authorList>
    </citation>
    <scope>NUCLEOTIDE SEQUENCE [LARGE SCALE GENOMIC DNA]</scope>
    <source>
        <strain evidence="7 8">OMA14</strain>
    </source>
</reference>
<name>A0A0S3UIG4_PREIN</name>
<feature type="domain" description="Alpha-D-phosphohexomutase alpha/beta/alpha" evidence="5">
    <location>
        <begin position="183"/>
        <end position="271"/>
    </location>
</feature>
<dbReference type="SUPFAM" id="SSF53738">
    <property type="entry name" value="Phosphoglucomutase, first 3 domains"/>
    <property type="match status" value="3"/>
</dbReference>
<dbReference type="GO" id="GO:0004615">
    <property type="term" value="F:phosphomannomutase activity"/>
    <property type="evidence" value="ECO:0007669"/>
    <property type="project" value="TreeGrafter"/>
</dbReference>
<dbReference type="FunFam" id="3.40.120.10:FF:000010">
    <property type="entry name" value="phosphomannomutase/phosphoglucomutase isoform X1"/>
    <property type="match status" value="1"/>
</dbReference>
<dbReference type="Proteomes" id="UP000217431">
    <property type="component" value="Chromosome I"/>
</dbReference>
<evidence type="ECO:0000256" key="3">
    <source>
        <dbReference type="ARBA" id="ARBA00022553"/>
    </source>
</evidence>
<dbReference type="RefSeq" id="WP_096405257.1">
    <property type="nucleotide sequence ID" value="NZ_AP014597.1"/>
</dbReference>
<dbReference type="Pfam" id="PF02879">
    <property type="entry name" value="PGM_PMM_II"/>
    <property type="match status" value="1"/>
</dbReference>
<dbReference type="InterPro" id="IPR005841">
    <property type="entry name" value="Alpha-D-phosphohexomutase_SF"/>
</dbReference>
<dbReference type="Gene3D" id="3.40.120.10">
    <property type="entry name" value="Alpha-D-Glucose-1,6-Bisphosphate, subunit A, domain 3"/>
    <property type="match status" value="3"/>
</dbReference>
<sequence>MDWKKLQNGSDIRGVALEGIEGESVNLTNEVTTALAQAFVAWLGEKNGKTAQTIAVGSDSRISSPTLLQAFANGAAAVDATVLSFGMASTPAMFMATVDEQLNADGSVMITASHLPWNRNGLKFFTAKGGLEKADIARILELAPQFMGAEKKGNGEVKAVDFMATYCDILANYIRRGVNDGDQPLKGMRIIVDAGNGAGGFFANKVLNPLGADTTGSQFLEPDGHFPNHIPNPENKEAMASICKAVVDNKADLGIIFDTDVDRSAIVDRTGKSINRNALIALIAAVILREHPESTIVTDSVTSDGLAKFIADRNGKHHRFRRGYKNVINESLRLNENGEESWLAIETSGHAALRENYFLDDGAYLVAKLIVEAACLRKEGKELQDLIADLQQPVESKEIRFKIDTDDFKTYGEQVLEHIKAAAEKEHDWQLVSPNYEGVRIACTSEKEQGWFLLRQSLHDPVLPLNIESNVEGGVNRITDRVFALLTDFKALKQ</sequence>
<dbReference type="InterPro" id="IPR005844">
    <property type="entry name" value="A-D-PHexomutase_a/b/a-I"/>
</dbReference>
<dbReference type="STRING" id="28131.BWX40_04690"/>
<comment type="cofactor">
    <cofactor evidence="1">
        <name>Mg(2+)</name>
        <dbReference type="ChEBI" id="CHEBI:18420"/>
    </cofactor>
</comment>
<dbReference type="InterPro" id="IPR005845">
    <property type="entry name" value="A-D-PHexomutase_a/b/a-II"/>
</dbReference>
<dbReference type="InterPro" id="IPR016055">
    <property type="entry name" value="A-D-PHexomutase_a/b/a-I/II/III"/>
</dbReference>
<keyword evidence="3" id="KW-0597">Phosphoprotein</keyword>
<evidence type="ECO:0000256" key="1">
    <source>
        <dbReference type="ARBA" id="ARBA00001946"/>
    </source>
</evidence>
<feature type="domain" description="Alpha-D-phosphohexomutase alpha/beta/alpha" evidence="6">
    <location>
        <begin position="276"/>
        <end position="391"/>
    </location>
</feature>
<comment type="similarity">
    <text evidence="2">Belongs to the phosphohexose mutase family.</text>
</comment>
<dbReference type="Pfam" id="PF02878">
    <property type="entry name" value="PGM_PMM_I"/>
    <property type="match status" value="1"/>
</dbReference>
<dbReference type="Pfam" id="PF02880">
    <property type="entry name" value="PGM_PMM_III"/>
    <property type="match status" value="1"/>
</dbReference>
<gene>
    <name evidence="7" type="ORF">PIOMA14_I_0791</name>
</gene>
<evidence type="ECO:0000256" key="2">
    <source>
        <dbReference type="ARBA" id="ARBA00010231"/>
    </source>
</evidence>
<dbReference type="PRINTS" id="PR00509">
    <property type="entry name" value="PGMPMM"/>
</dbReference>
<evidence type="ECO:0000259" key="4">
    <source>
        <dbReference type="Pfam" id="PF02878"/>
    </source>
</evidence>
<dbReference type="PANTHER" id="PTHR42946">
    <property type="entry name" value="PHOSPHOHEXOSE MUTASE"/>
    <property type="match status" value="1"/>
</dbReference>
<evidence type="ECO:0000313" key="8">
    <source>
        <dbReference type="Proteomes" id="UP000217431"/>
    </source>
</evidence>
<dbReference type="PANTHER" id="PTHR42946:SF1">
    <property type="entry name" value="PHOSPHOGLUCOMUTASE (ALPHA-D-GLUCOSE-1,6-BISPHOSPHATE-DEPENDENT)"/>
    <property type="match status" value="1"/>
</dbReference>
<accession>A0A0S3UIG4</accession>
<dbReference type="CDD" id="cd03089">
    <property type="entry name" value="PMM_PGM"/>
    <property type="match status" value="1"/>
</dbReference>
<dbReference type="GO" id="GO:0005975">
    <property type="term" value="P:carbohydrate metabolic process"/>
    <property type="evidence" value="ECO:0007669"/>
    <property type="project" value="InterPro"/>
</dbReference>
<dbReference type="InterPro" id="IPR005846">
    <property type="entry name" value="A-D-PHexomutase_a/b/a-III"/>
</dbReference>
<protein>
    <submittedName>
        <fullName evidence="7">Phosphoglucomutase/phosphomannomutase</fullName>
    </submittedName>
</protein>
<organism evidence="7 8">
    <name type="scientific">Prevotella intermedia</name>
    <dbReference type="NCBI Taxonomy" id="28131"/>
    <lineage>
        <taxon>Bacteria</taxon>
        <taxon>Pseudomonadati</taxon>
        <taxon>Bacteroidota</taxon>
        <taxon>Bacteroidia</taxon>
        <taxon>Bacteroidales</taxon>
        <taxon>Prevotellaceae</taxon>
        <taxon>Prevotella</taxon>
    </lineage>
</organism>
<dbReference type="InterPro" id="IPR050060">
    <property type="entry name" value="Phosphoglucosamine_mutase"/>
</dbReference>
<dbReference type="Gene3D" id="3.30.310.50">
    <property type="entry name" value="Alpha-D-phosphohexomutase, C-terminal domain"/>
    <property type="match status" value="1"/>
</dbReference>
<feature type="domain" description="Alpha-D-phosphohexomutase alpha/beta/alpha" evidence="4">
    <location>
        <begin position="6"/>
        <end position="133"/>
    </location>
</feature>
<dbReference type="EMBL" id="AP014597">
    <property type="protein sequence ID" value="BAU17299.1"/>
    <property type="molecule type" value="Genomic_DNA"/>
</dbReference>
<evidence type="ECO:0000259" key="6">
    <source>
        <dbReference type="Pfam" id="PF02880"/>
    </source>
</evidence>
<evidence type="ECO:0000313" key="7">
    <source>
        <dbReference type="EMBL" id="BAU17299.1"/>
    </source>
</evidence>
<dbReference type="AlphaFoldDB" id="A0A0S3UIG4"/>
<proteinExistence type="inferred from homology"/>
<evidence type="ECO:0000259" key="5">
    <source>
        <dbReference type="Pfam" id="PF02879"/>
    </source>
</evidence>